<gene>
    <name evidence="5" type="primary">ureE</name>
    <name evidence="7" type="ORF">H9901_05670</name>
</gene>
<keyword evidence="4 5" id="KW-0143">Chaperone</keyword>
<dbReference type="InterPro" id="IPR004029">
    <property type="entry name" value="UreE_N"/>
</dbReference>
<feature type="domain" description="UreE urease accessory N-terminal" evidence="6">
    <location>
        <begin position="7"/>
        <end position="72"/>
    </location>
</feature>
<proteinExistence type="inferred from homology"/>
<dbReference type="Gene3D" id="3.30.70.790">
    <property type="entry name" value="UreE, C-terminal domain"/>
    <property type="match status" value="1"/>
</dbReference>
<dbReference type="GO" id="GO:0016151">
    <property type="term" value="F:nickel cation binding"/>
    <property type="evidence" value="ECO:0007669"/>
    <property type="project" value="UniProtKB-UniRule"/>
</dbReference>
<reference evidence="7" key="1">
    <citation type="journal article" date="2021" name="PeerJ">
        <title>Extensive microbial diversity within the chicken gut microbiome revealed by metagenomics and culture.</title>
        <authorList>
            <person name="Gilroy R."/>
            <person name="Ravi A."/>
            <person name="Getino M."/>
            <person name="Pursley I."/>
            <person name="Horton D.L."/>
            <person name="Alikhan N.F."/>
            <person name="Baker D."/>
            <person name="Gharbi K."/>
            <person name="Hall N."/>
            <person name="Watson M."/>
            <person name="Adriaenssens E.M."/>
            <person name="Foster-Nyarko E."/>
            <person name="Jarju S."/>
            <person name="Secka A."/>
            <person name="Antonio M."/>
            <person name="Oren A."/>
            <person name="Chaudhuri R.R."/>
            <person name="La Ragione R."/>
            <person name="Hildebrand F."/>
            <person name="Pallen M.J."/>
        </authorList>
    </citation>
    <scope>NUCLEOTIDE SEQUENCE</scope>
    <source>
        <strain evidence="7">F6-6636</strain>
    </source>
</reference>
<dbReference type="HAMAP" id="MF_00822">
    <property type="entry name" value="UreE"/>
    <property type="match status" value="1"/>
</dbReference>
<evidence type="ECO:0000259" key="6">
    <source>
        <dbReference type="SMART" id="SM00988"/>
    </source>
</evidence>
<dbReference type="EMBL" id="JAHLFS010000064">
    <property type="protein sequence ID" value="MBU3852169.1"/>
    <property type="molecule type" value="Genomic_DNA"/>
</dbReference>
<name>A0A948TK15_9LACO</name>
<comment type="function">
    <text evidence="5">Involved in urease metallocenter assembly. Binds nickel. Probably functions as a nickel donor during metallocenter assembly.</text>
</comment>
<protein>
    <recommendedName>
        <fullName evidence="5">Urease accessory protein UreE</fullName>
    </recommendedName>
</protein>
<dbReference type="Pfam" id="PF05194">
    <property type="entry name" value="UreE_C"/>
    <property type="match status" value="1"/>
</dbReference>
<comment type="similarity">
    <text evidence="5">Belongs to the UreE family.</text>
</comment>
<dbReference type="PIRSF" id="PIRSF036402">
    <property type="entry name" value="Ureas_acces_UreE"/>
    <property type="match status" value="1"/>
</dbReference>
<evidence type="ECO:0000256" key="3">
    <source>
        <dbReference type="ARBA" id="ARBA00022596"/>
    </source>
</evidence>
<evidence type="ECO:0000256" key="2">
    <source>
        <dbReference type="ARBA" id="ARBA00022490"/>
    </source>
</evidence>
<evidence type="ECO:0000256" key="4">
    <source>
        <dbReference type="ARBA" id="ARBA00023186"/>
    </source>
</evidence>
<evidence type="ECO:0000313" key="7">
    <source>
        <dbReference type="EMBL" id="MBU3852169.1"/>
    </source>
</evidence>
<dbReference type="Pfam" id="PF02814">
    <property type="entry name" value="UreE_N"/>
    <property type="match status" value="1"/>
</dbReference>
<dbReference type="SUPFAM" id="SSF69287">
    <property type="entry name" value="Urease metallochaperone UreE, N-terminal domain"/>
    <property type="match status" value="1"/>
</dbReference>
<evidence type="ECO:0000256" key="5">
    <source>
        <dbReference type="HAMAP-Rule" id="MF_00822"/>
    </source>
</evidence>
<comment type="subcellular location">
    <subcellularLocation>
        <location evidence="1 5">Cytoplasm</location>
    </subcellularLocation>
</comment>
<dbReference type="GO" id="GO:0006457">
    <property type="term" value="P:protein folding"/>
    <property type="evidence" value="ECO:0007669"/>
    <property type="project" value="InterPro"/>
</dbReference>
<keyword evidence="3 5" id="KW-0533">Nickel</keyword>
<sequence>MEIIEKIYGNVNDIRDLDHYHIETVMLSNDKLGKATQRVVTDHGNEYGIRIPKGDLPLHNGDILKKDGHNLVVIHAKSQEMIIITPSDINQMGTIAHLLGNTHKPVKIQNGQIILERDPVVEKILDHNHVSYELKDVTLNEPLKHVDLSYGE</sequence>
<evidence type="ECO:0000256" key="1">
    <source>
        <dbReference type="ARBA" id="ARBA00004496"/>
    </source>
</evidence>
<dbReference type="Gene3D" id="2.60.260.20">
    <property type="entry name" value="Urease metallochaperone UreE, N-terminal domain"/>
    <property type="match status" value="1"/>
</dbReference>
<dbReference type="InterPro" id="IPR036118">
    <property type="entry name" value="UreE_N_sf"/>
</dbReference>
<reference evidence="7" key="2">
    <citation type="submission" date="2021-04" db="EMBL/GenBank/DDBJ databases">
        <authorList>
            <person name="Gilroy R."/>
        </authorList>
    </citation>
    <scope>NUCLEOTIDE SEQUENCE</scope>
    <source>
        <strain evidence="7">F6-6636</strain>
    </source>
</reference>
<dbReference type="SMART" id="SM00988">
    <property type="entry name" value="UreE_N"/>
    <property type="match status" value="1"/>
</dbReference>
<evidence type="ECO:0000313" key="8">
    <source>
        <dbReference type="Proteomes" id="UP000777303"/>
    </source>
</evidence>
<dbReference type="GO" id="GO:0019627">
    <property type="term" value="P:urea metabolic process"/>
    <property type="evidence" value="ECO:0007669"/>
    <property type="project" value="InterPro"/>
</dbReference>
<dbReference type="AlphaFoldDB" id="A0A948TK15"/>
<dbReference type="Proteomes" id="UP000777303">
    <property type="component" value="Unassembled WGS sequence"/>
</dbReference>
<keyword evidence="2 5" id="KW-0963">Cytoplasm</keyword>
<dbReference type="SUPFAM" id="SSF69737">
    <property type="entry name" value="Urease metallochaperone UreE, C-terminal domain"/>
    <property type="match status" value="1"/>
</dbReference>
<dbReference type="CDD" id="cd00571">
    <property type="entry name" value="UreE"/>
    <property type="match status" value="1"/>
</dbReference>
<dbReference type="InterPro" id="IPR007864">
    <property type="entry name" value="UreE_C_dom"/>
</dbReference>
<dbReference type="GO" id="GO:0051082">
    <property type="term" value="F:unfolded protein binding"/>
    <property type="evidence" value="ECO:0007669"/>
    <property type="project" value="UniProtKB-UniRule"/>
</dbReference>
<accession>A0A948TK15</accession>
<dbReference type="GO" id="GO:0065003">
    <property type="term" value="P:protein-containing complex assembly"/>
    <property type="evidence" value="ECO:0007669"/>
    <property type="project" value="InterPro"/>
</dbReference>
<comment type="caution">
    <text evidence="7">The sequence shown here is derived from an EMBL/GenBank/DDBJ whole genome shotgun (WGS) entry which is preliminary data.</text>
</comment>
<dbReference type="InterPro" id="IPR012406">
    <property type="entry name" value="UreE"/>
</dbReference>
<dbReference type="GO" id="GO:0005737">
    <property type="term" value="C:cytoplasm"/>
    <property type="evidence" value="ECO:0007669"/>
    <property type="project" value="UniProtKB-SubCell"/>
</dbReference>
<organism evidence="7 8">
    <name type="scientific">Candidatus Paralactobacillus gallistercoris</name>
    <dbReference type="NCBI Taxonomy" id="2838724"/>
    <lineage>
        <taxon>Bacteria</taxon>
        <taxon>Bacillati</taxon>
        <taxon>Bacillota</taxon>
        <taxon>Bacilli</taxon>
        <taxon>Lactobacillales</taxon>
        <taxon>Lactobacillaceae</taxon>
        <taxon>Lactobacillus</taxon>
    </lineage>
</organism>